<organism evidence="2 3">
    <name type="scientific">Cylicostephanus goldi</name>
    <name type="common">Nematode worm</name>
    <dbReference type="NCBI Taxonomy" id="71465"/>
    <lineage>
        <taxon>Eukaryota</taxon>
        <taxon>Metazoa</taxon>
        <taxon>Ecdysozoa</taxon>
        <taxon>Nematoda</taxon>
        <taxon>Chromadorea</taxon>
        <taxon>Rhabditida</taxon>
        <taxon>Rhabditina</taxon>
        <taxon>Rhabditomorpha</taxon>
        <taxon>Strongyloidea</taxon>
        <taxon>Strongylidae</taxon>
        <taxon>Cylicostephanus</taxon>
    </lineage>
</organism>
<name>A0A3P6RE59_CYLGO</name>
<dbReference type="EMBL" id="UYRV01010383">
    <property type="protein sequence ID" value="VDK57407.1"/>
    <property type="molecule type" value="Genomic_DNA"/>
</dbReference>
<evidence type="ECO:0000313" key="3">
    <source>
        <dbReference type="Proteomes" id="UP000271889"/>
    </source>
</evidence>
<gene>
    <name evidence="2" type="ORF">CGOC_LOCUS3974</name>
</gene>
<keyword evidence="3" id="KW-1185">Reference proteome</keyword>
<evidence type="ECO:0008006" key="4">
    <source>
        <dbReference type="Google" id="ProtNLM"/>
    </source>
</evidence>
<feature type="chain" id="PRO_5017932153" description="CUB domain-containing protein" evidence="1">
    <location>
        <begin position="17"/>
        <end position="149"/>
    </location>
</feature>
<protein>
    <recommendedName>
        <fullName evidence="4">CUB domain-containing protein</fullName>
    </recommendedName>
</protein>
<feature type="signal peptide" evidence="1">
    <location>
        <begin position="1"/>
        <end position="16"/>
    </location>
</feature>
<proteinExistence type="predicted"/>
<dbReference type="Proteomes" id="UP000271889">
    <property type="component" value="Unassembled WGS sequence"/>
</dbReference>
<reference evidence="2 3" key="1">
    <citation type="submission" date="2018-11" db="EMBL/GenBank/DDBJ databases">
        <authorList>
            <consortium name="Pathogen Informatics"/>
        </authorList>
    </citation>
    <scope>NUCLEOTIDE SEQUENCE [LARGE SCALE GENOMIC DNA]</scope>
</reference>
<keyword evidence="1" id="KW-0732">Signal</keyword>
<accession>A0A3P6RE59</accession>
<dbReference type="AlphaFoldDB" id="A0A3P6RE59"/>
<dbReference type="PROSITE" id="PS51257">
    <property type="entry name" value="PROKAR_LIPOPROTEIN"/>
    <property type="match status" value="1"/>
</dbReference>
<sequence>MRTVCIMLLIVQYSSAQFGGGGFGGLGGGLGSCCCCCCPCPCPPLPPPVYYVNPCPPPTTGSPIGVPDVIVGPCGEYFQILRNDDDDLTEKIVLLSFESELSELFGGRQTDHQSTSLNHCKKDSKELKSLIITLKRPLTLRVIYSYAKK</sequence>
<evidence type="ECO:0000313" key="2">
    <source>
        <dbReference type="EMBL" id="VDK57407.1"/>
    </source>
</evidence>
<evidence type="ECO:0000256" key="1">
    <source>
        <dbReference type="SAM" id="SignalP"/>
    </source>
</evidence>